<reference evidence="6" key="1">
    <citation type="submission" date="2019-12" db="EMBL/GenBank/DDBJ databases">
        <authorList>
            <person name="Scholes J."/>
        </authorList>
    </citation>
    <scope>NUCLEOTIDE SEQUENCE</scope>
</reference>
<dbReference type="InterPro" id="IPR013087">
    <property type="entry name" value="Znf_C2H2_type"/>
</dbReference>
<dbReference type="SMART" id="SM00451">
    <property type="entry name" value="ZnF_U1"/>
    <property type="match status" value="3"/>
</dbReference>
<evidence type="ECO:0000259" key="5">
    <source>
        <dbReference type="PROSITE" id="PS00028"/>
    </source>
</evidence>
<dbReference type="Gene3D" id="3.30.160.60">
    <property type="entry name" value="Classic Zinc Finger"/>
    <property type="match status" value="2"/>
</dbReference>
<keyword evidence="1" id="KW-0479">Metal-binding</keyword>
<feature type="compositionally biased region" description="Basic and acidic residues" evidence="4">
    <location>
        <begin position="41"/>
        <end position="52"/>
    </location>
</feature>
<dbReference type="InterPro" id="IPR003604">
    <property type="entry name" value="Matrin/U1-like-C_Znf_C2H2"/>
</dbReference>
<feature type="compositionally biased region" description="Polar residues" evidence="4">
    <location>
        <begin position="180"/>
        <end position="204"/>
    </location>
</feature>
<dbReference type="SUPFAM" id="SSF57667">
    <property type="entry name" value="beta-beta-alpha zinc fingers"/>
    <property type="match status" value="3"/>
</dbReference>
<feature type="compositionally biased region" description="Polar residues" evidence="4">
    <location>
        <begin position="159"/>
        <end position="173"/>
    </location>
</feature>
<dbReference type="GO" id="GO:0003676">
    <property type="term" value="F:nucleic acid binding"/>
    <property type="evidence" value="ECO:0007669"/>
    <property type="project" value="InterPro"/>
</dbReference>
<name>A0A9N7NRB0_STRHE</name>
<organism evidence="6 7">
    <name type="scientific">Striga hermonthica</name>
    <name type="common">Purple witchweed</name>
    <name type="synonym">Buchnera hermonthica</name>
    <dbReference type="NCBI Taxonomy" id="68872"/>
    <lineage>
        <taxon>Eukaryota</taxon>
        <taxon>Viridiplantae</taxon>
        <taxon>Streptophyta</taxon>
        <taxon>Embryophyta</taxon>
        <taxon>Tracheophyta</taxon>
        <taxon>Spermatophyta</taxon>
        <taxon>Magnoliopsida</taxon>
        <taxon>eudicotyledons</taxon>
        <taxon>Gunneridae</taxon>
        <taxon>Pentapetalae</taxon>
        <taxon>asterids</taxon>
        <taxon>lamiids</taxon>
        <taxon>Lamiales</taxon>
        <taxon>Orobanchaceae</taxon>
        <taxon>Buchnereae</taxon>
        <taxon>Striga</taxon>
    </lineage>
</organism>
<feature type="compositionally biased region" description="Polar residues" evidence="4">
    <location>
        <begin position="211"/>
        <end position="235"/>
    </location>
</feature>
<dbReference type="InterPro" id="IPR022755">
    <property type="entry name" value="Znf_C2H2_jaz"/>
</dbReference>
<keyword evidence="7" id="KW-1185">Reference proteome</keyword>
<dbReference type="SMART" id="SM00355">
    <property type="entry name" value="ZnF_C2H2"/>
    <property type="match status" value="3"/>
</dbReference>
<dbReference type="PANTHER" id="PTHR47487:SF8">
    <property type="entry name" value="OS08G0270900 PROTEIN"/>
    <property type="match status" value="1"/>
</dbReference>
<protein>
    <recommendedName>
        <fullName evidence="5">C2H2-type domain-containing protein</fullName>
    </recommendedName>
</protein>
<evidence type="ECO:0000256" key="3">
    <source>
        <dbReference type="ARBA" id="ARBA00022833"/>
    </source>
</evidence>
<dbReference type="OrthoDB" id="434647at2759"/>
<evidence type="ECO:0000256" key="4">
    <source>
        <dbReference type="SAM" id="MobiDB-lite"/>
    </source>
</evidence>
<dbReference type="InterPro" id="IPR036236">
    <property type="entry name" value="Znf_C2H2_sf"/>
</dbReference>
<feature type="region of interest" description="Disordered" evidence="4">
    <location>
        <begin position="41"/>
        <end position="276"/>
    </location>
</feature>
<evidence type="ECO:0000313" key="6">
    <source>
        <dbReference type="EMBL" id="CAA0836049.1"/>
    </source>
</evidence>
<dbReference type="EMBL" id="CACSLK010030184">
    <property type="protein sequence ID" value="CAA0836049.1"/>
    <property type="molecule type" value="Genomic_DNA"/>
</dbReference>
<dbReference type="Pfam" id="PF12874">
    <property type="entry name" value="zf-met"/>
    <property type="match status" value="2"/>
</dbReference>
<feature type="domain" description="C2H2-type" evidence="5">
    <location>
        <begin position="376"/>
        <end position="398"/>
    </location>
</feature>
<keyword evidence="3" id="KW-0862">Zinc</keyword>
<dbReference type="Pfam" id="PF12171">
    <property type="entry name" value="zf-C2H2_jaz"/>
    <property type="match status" value="1"/>
</dbReference>
<proteinExistence type="predicted"/>
<dbReference type="AlphaFoldDB" id="A0A9N7NRB0"/>
<sequence length="405" mass="45077">MREVPSQKQQFQIFPPRRTRKWTYTGTIENAGALSYLHLLDQEPPKSPETPRHRSLSPMRPNRIGQITVKEEPYLSAPPGFTSPISSPKAGSLTTKREVEKPRKRPSFDWTYTGPVANSTAPLLDLDPPTSPKTRAETSRPQNRMGQISTPFPYPEPNPFNTTNPARTRSRSPNPFPMQKVQTRAETCRPQNRMGQISAPSSKPNPFHPTSPAQTRARSRSPNPFLTTSHQQNNIPRKPRSGPKQNPVAENKKPGGPYPMSGHKKPGGPYPKSGPNPKPVDELFCQLCQASCSSARTMSQHLNGRAHKAKLKWVQMKSSAGGRNIRKPPTCEVCGIWCSDGYALNMHLRGKKHEAKVKVKELEGNGNLVDKRPIKCQLCGVDCMNADNFAMHLKGRAHASRMGRV</sequence>
<feature type="compositionally biased region" description="Polar residues" evidence="4">
    <location>
        <begin position="139"/>
        <end position="150"/>
    </location>
</feature>
<evidence type="ECO:0000256" key="1">
    <source>
        <dbReference type="ARBA" id="ARBA00022723"/>
    </source>
</evidence>
<dbReference type="PANTHER" id="PTHR47487">
    <property type="entry name" value="OS06G0651300 PROTEIN-RELATED"/>
    <property type="match status" value="1"/>
</dbReference>
<keyword evidence="2" id="KW-0863">Zinc-finger</keyword>
<dbReference type="PROSITE" id="PS00028">
    <property type="entry name" value="ZINC_FINGER_C2H2_1"/>
    <property type="match status" value="1"/>
</dbReference>
<evidence type="ECO:0000313" key="7">
    <source>
        <dbReference type="Proteomes" id="UP001153555"/>
    </source>
</evidence>
<comment type="caution">
    <text evidence="6">The sequence shown here is derived from an EMBL/GenBank/DDBJ whole genome shotgun (WGS) entry which is preliminary data.</text>
</comment>
<evidence type="ECO:0000256" key="2">
    <source>
        <dbReference type="ARBA" id="ARBA00022771"/>
    </source>
</evidence>
<accession>A0A9N7NRB0</accession>
<dbReference type="Proteomes" id="UP001153555">
    <property type="component" value="Unassembled WGS sequence"/>
</dbReference>
<dbReference type="GO" id="GO:0008270">
    <property type="term" value="F:zinc ion binding"/>
    <property type="evidence" value="ECO:0007669"/>
    <property type="project" value="UniProtKB-KW"/>
</dbReference>
<gene>
    <name evidence="6" type="ORF">SHERM_03179</name>
</gene>